<evidence type="ECO:0000313" key="2">
    <source>
        <dbReference type="EMBL" id="BCU03762.1"/>
    </source>
</evidence>
<feature type="compositionally biased region" description="Acidic residues" evidence="1">
    <location>
        <begin position="464"/>
        <end position="505"/>
    </location>
</feature>
<feature type="compositionally biased region" description="Low complexity" evidence="1">
    <location>
        <begin position="204"/>
        <end position="220"/>
    </location>
</feature>
<feature type="compositionally biased region" description="Acidic residues" evidence="1">
    <location>
        <begin position="545"/>
        <end position="554"/>
    </location>
</feature>
<dbReference type="EMBL" id="LC625835">
    <property type="protein sequence ID" value="BCU03762.1"/>
    <property type="molecule type" value="Genomic_DNA"/>
</dbReference>
<feature type="region of interest" description="Disordered" evidence="1">
    <location>
        <begin position="83"/>
        <end position="434"/>
    </location>
</feature>
<sequence>MAIVALLAVVLVAVVIYLVRRLANVERAVKRTMAEVRHQVTPADLHTAFGQWVEANPGAVTTACAPYINRSVAVAASAMRVHAPAPPAPQHPSLRQPAPTVSQPPAQSHVPRPGPPPHFAPQQSHPHHQVPPHPAQQGVPAHGSRPTPPAVAPPTQPQLHPQPAPLSSAPATPRGHCQGEGQAFEPQRAHTGAPPQQAQPPPASQTAQATQTAAQTGRPPFGAPSRPQTSHGAPSPVPAGVSRSLPMPRAAPPRMRCEGDVCVIVEDDEDEDDDHRRNDGHDDGPTLITVGGGDDRHREDARDDAEQNGHPLQASASHLDRYVQDTLDAISHASNDDDEDDDDEDDEDDNDKDEDDTTSDKNKRGGANGSADLDADRADLVSDSGAPSACASDPWAMPDEARFFVGHGDESEGDDDQDDERDQPGGGGWYGHETPSLFIVLGTPTNGLGTSFGGLARARITPLGEDDGNGDSENDDDDDEEEEEEEEEEEKDDNGNGDDDDDDDDMRACRQWANAHRDQILSAAHEADATLKARIDAKENALSINDEEEQEDEAGLLGGDSDSDEEQPGALSSVVGRIDDGPAWSLPIDDAKDAGHAVAQEDPHDAADLDARPDGAVAEEHPADKSSADGDQRVDTEASADDEDDEEVEDTAQEDSDSGVGTDKESAIAEQDRDRATTNDNSDNDNERDSDDREEDEAGDTVSSAAGDGSTSGDGDLGAPTEAAQGDAGGSD</sequence>
<feature type="compositionally biased region" description="Basic and acidic residues" evidence="1">
    <location>
        <begin position="293"/>
        <end position="307"/>
    </location>
</feature>
<feature type="compositionally biased region" description="Basic and acidic residues" evidence="1">
    <location>
        <begin position="274"/>
        <end position="284"/>
    </location>
</feature>
<feature type="region of interest" description="Disordered" evidence="1">
    <location>
        <begin position="458"/>
        <end position="511"/>
    </location>
</feature>
<dbReference type="Proteomes" id="UP001253637">
    <property type="component" value="Segment"/>
</dbReference>
<feature type="compositionally biased region" description="Basic and acidic residues" evidence="1">
    <location>
        <begin position="662"/>
        <end position="677"/>
    </location>
</feature>
<evidence type="ECO:0000313" key="3">
    <source>
        <dbReference type="Proteomes" id="UP001253637"/>
    </source>
</evidence>
<evidence type="ECO:0000256" key="1">
    <source>
        <dbReference type="SAM" id="MobiDB-lite"/>
    </source>
</evidence>
<name>A0A811BSD9_9VIRU</name>
<reference evidence="2" key="1">
    <citation type="submission" date="2021-04" db="EMBL/GenBank/DDBJ databases">
        <title>Draft Genome Sequence of Pandoravirus japonicus, Isolated from the Sabaishi River of Niigata, Japan.</title>
        <authorList>
            <person name="Hosokawa N."/>
            <person name="Takahashi H."/>
            <person name="Aoki K."/>
            <person name="Takemura M."/>
        </authorList>
    </citation>
    <scope>NUCLEOTIDE SEQUENCE</scope>
</reference>
<proteinExistence type="predicted"/>
<feature type="compositionally biased region" description="Acidic residues" evidence="1">
    <location>
        <begin position="638"/>
        <end position="657"/>
    </location>
</feature>
<feature type="compositionally biased region" description="Basic and acidic residues" evidence="1">
    <location>
        <begin position="399"/>
        <end position="410"/>
    </location>
</feature>
<feature type="compositionally biased region" description="Acidic residues" evidence="1">
    <location>
        <begin position="411"/>
        <end position="421"/>
    </location>
</feature>
<feature type="compositionally biased region" description="Acidic residues" evidence="1">
    <location>
        <begin position="336"/>
        <end position="357"/>
    </location>
</feature>
<protein>
    <submittedName>
        <fullName evidence="2">Uncharacterized protein</fullName>
    </submittedName>
</protein>
<accession>A0A811BSD9</accession>
<feature type="compositionally biased region" description="Pro residues" evidence="1">
    <location>
        <begin position="146"/>
        <end position="164"/>
    </location>
</feature>
<organism evidence="2 3">
    <name type="scientific">Pandoravirus japonicus</name>
    <dbReference type="NCBI Taxonomy" id="2823154"/>
    <lineage>
        <taxon>Viruses</taxon>
        <taxon>Pandoravirus</taxon>
    </lineage>
</organism>
<feature type="region of interest" description="Disordered" evidence="1">
    <location>
        <begin position="540"/>
        <end position="732"/>
    </location>
</feature>
<feature type="compositionally biased region" description="Basic and acidic residues" evidence="1">
    <location>
        <begin position="589"/>
        <end position="636"/>
    </location>
</feature>